<proteinExistence type="predicted"/>
<dbReference type="Proteomes" id="UP001550378">
    <property type="component" value="Unassembled WGS sequence"/>
</dbReference>
<protein>
    <recommendedName>
        <fullName evidence="3">Secreted protein</fullName>
    </recommendedName>
</protein>
<comment type="caution">
    <text evidence="1">The sequence shown here is derived from an EMBL/GenBank/DDBJ whole genome shotgun (WGS) entry which is preliminary data.</text>
</comment>
<keyword evidence="2" id="KW-1185">Reference proteome</keyword>
<dbReference type="RefSeq" id="WP_359659252.1">
    <property type="nucleotide sequence ID" value="NZ_JBEXZP010000523.1"/>
</dbReference>
<gene>
    <name evidence="1" type="ORF">ABZ508_32980</name>
</gene>
<accession>A0ABV2WFP7</accession>
<evidence type="ECO:0000313" key="2">
    <source>
        <dbReference type="Proteomes" id="UP001550378"/>
    </source>
</evidence>
<sequence>MRRSILLRGRRRAIRADLRRGLAGTALATASAVFVGLVHAVPVSAVEVPPDNEPPYRPISLGEQARLDRCSAGVALHVGGPGLKKVAAKALTGPPEELAVATDPVGTMWPLSQAMVKDRDYPESSPTVTTERRLRWEAANETYWQTGWGSVEKDPPQFGSDIAAFTLSAQRDLCQDRYGWPCHGVQDLTGPSEGGRG</sequence>
<evidence type="ECO:0008006" key="3">
    <source>
        <dbReference type="Google" id="ProtNLM"/>
    </source>
</evidence>
<dbReference type="EMBL" id="JBEXZR010000050">
    <property type="protein sequence ID" value="MEU0712174.1"/>
    <property type="molecule type" value="Genomic_DNA"/>
</dbReference>
<name>A0ABV2WFP7_9ACTN</name>
<organism evidence="1 2">
    <name type="scientific">Streptomyces lavendulocolor</name>
    <dbReference type="NCBI Taxonomy" id="67316"/>
    <lineage>
        <taxon>Bacteria</taxon>
        <taxon>Bacillati</taxon>
        <taxon>Actinomycetota</taxon>
        <taxon>Actinomycetes</taxon>
        <taxon>Kitasatosporales</taxon>
        <taxon>Streptomycetaceae</taxon>
        <taxon>Streptomyces</taxon>
    </lineage>
</organism>
<evidence type="ECO:0000313" key="1">
    <source>
        <dbReference type="EMBL" id="MEU0712174.1"/>
    </source>
</evidence>
<reference evidence="1 2" key="1">
    <citation type="submission" date="2024-06" db="EMBL/GenBank/DDBJ databases">
        <title>The Natural Products Discovery Center: Release of the First 8490 Sequenced Strains for Exploring Actinobacteria Biosynthetic Diversity.</title>
        <authorList>
            <person name="Kalkreuter E."/>
            <person name="Kautsar S.A."/>
            <person name="Yang D."/>
            <person name="Bader C.D."/>
            <person name="Teijaro C.N."/>
            <person name="Fluegel L."/>
            <person name="Davis C.M."/>
            <person name="Simpson J.R."/>
            <person name="Lauterbach L."/>
            <person name="Steele A.D."/>
            <person name="Gui C."/>
            <person name="Meng S."/>
            <person name="Li G."/>
            <person name="Viehrig K."/>
            <person name="Ye F."/>
            <person name="Su P."/>
            <person name="Kiefer A.F."/>
            <person name="Nichols A."/>
            <person name="Cepeda A.J."/>
            <person name="Yan W."/>
            <person name="Fan B."/>
            <person name="Jiang Y."/>
            <person name="Adhikari A."/>
            <person name="Zheng C.-J."/>
            <person name="Schuster L."/>
            <person name="Cowan T.M."/>
            <person name="Smanski M.J."/>
            <person name="Chevrette M.G."/>
            <person name="De Carvalho L.P.S."/>
            <person name="Shen B."/>
        </authorList>
    </citation>
    <scope>NUCLEOTIDE SEQUENCE [LARGE SCALE GENOMIC DNA]</scope>
    <source>
        <strain evidence="1 2">NPDC006337</strain>
    </source>
</reference>